<evidence type="ECO:0000313" key="1">
    <source>
        <dbReference type="EMBL" id="MFD2457358.1"/>
    </source>
</evidence>
<dbReference type="EMBL" id="JBHUKU010000002">
    <property type="protein sequence ID" value="MFD2457358.1"/>
    <property type="molecule type" value="Genomic_DNA"/>
</dbReference>
<keyword evidence="2" id="KW-1185">Reference proteome</keyword>
<dbReference type="RefSeq" id="WP_345388603.1">
    <property type="nucleotide sequence ID" value="NZ_BAABHG010000003.1"/>
</dbReference>
<gene>
    <name evidence="1" type="ORF">ACFSYJ_02050</name>
</gene>
<accession>A0ABW5G926</accession>
<dbReference type="Proteomes" id="UP001597419">
    <property type="component" value="Unassembled WGS sequence"/>
</dbReference>
<comment type="caution">
    <text evidence="1">The sequence shown here is derived from an EMBL/GenBank/DDBJ whole genome shotgun (WGS) entry which is preliminary data.</text>
</comment>
<evidence type="ECO:0000313" key="2">
    <source>
        <dbReference type="Proteomes" id="UP001597419"/>
    </source>
</evidence>
<sequence>MTTPDIKTSADKLPTLRFPEKQAATIHKYADLIGADGIITLLDKLRIFVAGDLKKVFETANGFAQEGKLSRAAGTIDQQRLTLKTAWRGDAADQFDTYATLATAALTKGQTAISQLTKSMAAIAAAVVKTYSDILEAIFKCAINLGQLGGKVLITLGTTVFPPLIPAAIKELADTVNNAFAQFWRDCLALMTGMIATITTEATTALDFTTIETTFPSLPDVGTSATVMDNPGRWHIKPGADPS</sequence>
<name>A0ABW5G926_9PSEU</name>
<reference evidence="2" key="1">
    <citation type="journal article" date="2019" name="Int. J. Syst. Evol. Microbiol.">
        <title>The Global Catalogue of Microorganisms (GCM) 10K type strain sequencing project: providing services to taxonomists for standard genome sequencing and annotation.</title>
        <authorList>
            <consortium name="The Broad Institute Genomics Platform"/>
            <consortium name="The Broad Institute Genome Sequencing Center for Infectious Disease"/>
            <person name="Wu L."/>
            <person name="Ma J."/>
        </authorList>
    </citation>
    <scope>NUCLEOTIDE SEQUENCE [LARGE SCALE GENOMIC DNA]</scope>
    <source>
        <strain evidence="2">CGMCC 4.7643</strain>
    </source>
</reference>
<organism evidence="1 2">
    <name type="scientific">Amycolatopsis samaneae</name>
    <dbReference type="NCBI Taxonomy" id="664691"/>
    <lineage>
        <taxon>Bacteria</taxon>
        <taxon>Bacillati</taxon>
        <taxon>Actinomycetota</taxon>
        <taxon>Actinomycetes</taxon>
        <taxon>Pseudonocardiales</taxon>
        <taxon>Pseudonocardiaceae</taxon>
        <taxon>Amycolatopsis</taxon>
    </lineage>
</organism>
<protein>
    <submittedName>
        <fullName evidence="1">Uncharacterized protein</fullName>
    </submittedName>
</protein>
<proteinExistence type="predicted"/>